<gene>
    <name evidence="2" type="ORF">GRF29_19g3191321</name>
</gene>
<organism evidence="2 3">
    <name type="scientific">Pseudopithomyces chartarum</name>
    <dbReference type="NCBI Taxonomy" id="1892770"/>
    <lineage>
        <taxon>Eukaryota</taxon>
        <taxon>Fungi</taxon>
        <taxon>Dikarya</taxon>
        <taxon>Ascomycota</taxon>
        <taxon>Pezizomycotina</taxon>
        <taxon>Dothideomycetes</taxon>
        <taxon>Pleosporomycetidae</taxon>
        <taxon>Pleosporales</taxon>
        <taxon>Massarineae</taxon>
        <taxon>Didymosphaeriaceae</taxon>
        <taxon>Pseudopithomyces</taxon>
    </lineage>
</organism>
<dbReference type="AlphaFoldDB" id="A0AAN6M6B9"/>
<feature type="non-terminal residue" evidence="2">
    <location>
        <position position="111"/>
    </location>
</feature>
<proteinExistence type="predicted"/>
<keyword evidence="3" id="KW-1185">Reference proteome</keyword>
<feature type="compositionally biased region" description="Pro residues" evidence="1">
    <location>
        <begin position="65"/>
        <end position="74"/>
    </location>
</feature>
<evidence type="ECO:0000313" key="2">
    <source>
        <dbReference type="EMBL" id="KAK3215414.1"/>
    </source>
</evidence>
<sequence length="111" mass="11906">MLKTRTFSPISPPNLPSYLTIPPQPQPTFPRTPNHIPDPPTHPPHLTARPHPQGLEPGYANPETTPTPPTPAHPPTYLHSPIPAPQPNPTITCTLALAAHALKQLPNICAG</sequence>
<feature type="region of interest" description="Disordered" evidence="1">
    <location>
        <begin position="1"/>
        <end position="84"/>
    </location>
</feature>
<dbReference type="EMBL" id="WVTA01000003">
    <property type="protein sequence ID" value="KAK3215414.1"/>
    <property type="molecule type" value="Genomic_DNA"/>
</dbReference>
<feature type="compositionally biased region" description="Pro residues" evidence="1">
    <location>
        <begin position="22"/>
        <end position="43"/>
    </location>
</feature>
<evidence type="ECO:0000313" key="3">
    <source>
        <dbReference type="Proteomes" id="UP001280581"/>
    </source>
</evidence>
<name>A0AAN6M6B9_9PLEO</name>
<evidence type="ECO:0000256" key="1">
    <source>
        <dbReference type="SAM" id="MobiDB-lite"/>
    </source>
</evidence>
<dbReference type="Proteomes" id="UP001280581">
    <property type="component" value="Unassembled WGS sequence"/>
</dbReference>
<comment type="caution">
    <text evidence="2">The sequence shown here is derived from an EMBL/GenBank/DDBJ whole genome shotgun (WGS) entry which is preliminary data.</text>
</comment>
<reference evidence="2 3" key="1">
    <citation type="submission" date="2021-02" db="EMBL/GenBank/DDBJ databases">
        <title>Genome assembly of Pseudopithomyces chartarum.</title>
        <authorList>
            <person name="Jauregui R."/>
            <person name="Singh J."/>
            <person name="Voisey C."/>
        </authorList>
    </citation>
    <scope>NUCLEOTIDE SEQUENCE [LARGE SCALE GENOMIC DNA]</scope>
    <source>
        <strain evidence="2 3">AGR01</strain>
    </source>
</reference>
<protein>
    <submittedName>
        <fullName evidence="2">Uncharacterized protein</fullName>
    </submittedName>
</protein>
<accession>A0AAN6M6B9</accession>